<feature type="transmembrane region" description="Helical" evidence="1">
    <location>
        <begin position="12"/>
        <end position="30"/>
    </location>
</feature>
<dbReference type="AlphaFoldDB" id="A0A5C8GH89"/>
<name>A0A5C8GH89_9SPIR</name>
<comment type="caution">
    <text evidence="2">The sequence shown here is derived from an EMBL/GenBank/DDBJ whole genome shotgun (WGS) entry which is preliminary data.</text>
</comment>
<dbReference type="Proteomes" id="UP000322188">
    <property type="component" value="Unassembled WGS sequence"/>
</dbReference>
<reference evidence="2 3" key="1">
    <citation type="journal article" date="1992" name="Lakartidningen">
        <title>[Penicillin V and not amoxicillin is the first choice preparation in acute otitis].</title>
        <authorList>
            <person name="Kamme C."/>
            <person name="Lundgren K."/>
            <person name="Prellner K."/>
        </authorList>
    </citation>
    <scope>NUCLEOTIDE SEQUENCE [LARGE SCALE GENOMIC DNA]</scope>
    <source>
        <strain evidence="2 3">PC2022III</strain>
    </source>
</reference>
<dbReference type="EMBL" id="SAYK01000003">
    <property type="protein sequence ID" value="TXJ61341.1"/>
    <property type="molecule type" value="Genomic_DNA"/>
</dbReference>
<evidence type="ECO:0000256" key="1">
    <source>
        <dbReference type="SAM" id="Phobius"/>
    </source>
</evidence>
<accession>A0A5C8GH89</accession>
<keyword evidence="1" id="KW-0472">Membrane</keyword>
<keyword evidence="1" id="KW-1133">Transmembrane helix</keyword>
<protein>
    <recommendedName>
        <fullName evidence="4">Outer membrane lipoprotein carrier protein LolA</fullName>
    </recommendedName>
</protein>
<dbReference type="Gene3D" id="2.50.20.10">
    <property type="entry name" value="Lipoprotein localisation LolA/LolB/LppX"/>
    <property type="match status" value="1"/>
</dbReference>
<proteinExistence type="predicted"/>
<dbReference type="GeneID" id="61066399"/>
<keyword evidence="1" id="KW-0812">Transmembrane</keyword>
<gene>
    <name evidence="2" type="ORF">EPJ74_03675</name>
</gene>
<organism evidence="2 3">
    <name type="scientific">Brachyspira aalborgi</name>
    <dbReference type="NCBI Taxonomy" id="29522"/>
    <lineage>
        <taxon>Bacteria</taxon>
        <taxon>Pseudomonadati</taxon>
        <taxon>Spirochaetota</taxon>
        <taxon>Spirochaetia</taxon>
        <taxon>Brachyspirales</taxon>
        <taxon>Brachyspiraceae</taxon>
        <taxon>Brachyspira</taxon>
    </lineage>
</organism>
<evidence type="ECO:0000313" key="2">
    <source>
        <dbReference type="EMBL" id="TXJ61341.1"/>
    </source>
</evidence>
<dbReference type="RefSeq" id="WP_147560007.1">
    <property type="nucleotide sequence ID" value="NZ_SAYK01000003.1"/>
</dbReference>
<evidence type="ECO:0008006" key="4">
    <source>
        <dbReference type="Google" id="ProtNLM"/>
    </source>
</evidence>
<evidence type="ECO:0000313" key="3">
    <source>
        <dbReference type="Proteomes" id="UP000322188"/>
    </source>
</evidence>
<sequence length="233" mass="27186">MNNKKNITKKFLIKILTKILIISLFSISLYSQTANDNFKELYSKMKEKYSSIYPKTFEAYIEGKIIERQISTIPTKNYTSSKDKIKLKFAFTQGAKPTIILENVDSFYKNMFEIFEGVLETTGFYAIVGNSQNFNSFSSKFIFESLKEENEKYKISLRAKGDNKDYSITYTIDKENLLIEKAEYYNKKSKIYDVDIFYTNIEKYTLPEIIKYKSLDGAVNSEIKFVNIKTSSK</sequence>